<dbReference type="GO" id="GO:0005759">
    <property type="term" value="C:mitochondrial matrix"/>
    <property type="evidence" value="ECO:0007669"/>
    <property type="project" value="EnsemblFungi"/>
</dbReference>
<dbReference type="KEGG" id="erc:Ecym_2790"/>
<dbReference type="PROSITE" id="PS51217">
    <property type="entry name" value="UVRD_HELICASE_CTER"/>
    <property type="match status" value="1"/>
</dbReference>
<dbReference type="OrthoDB" id="1470711at2759"/>
<dbReference type="SUPFAM" id="SSF52540">
    <property type="entry name" value="P-loop containing nucleoside triphosphate hydrolases"/>
    <property type="match status" value="1"/>
</dbReference>
<dbReference type="InParanoid" id="G8JQ25"/>
<dbReference type="Gene3D" id="3.40.50.300">
    <property type="entry name" value="P-loop containing nucleotide triphosphate hydrolases"/>
    <property type="match status" value="3"/>
</dbReference>
<feature type="domain" description="UvrD-like helicase ATP-binding" evidence="10">
    <location>
        <begin position="5"/>
        <end position="288"/>
    </location>
</feature>
<dbReference type="Gene3D" id="1.10.486.10">
    <property type="entry name" value="PCRA, domain 4"/>
    <property type="match status" value="1"/>
</dbReference>
<evidence type="ECO:0000256" key="4">
    <source>
        <dbReference type="ARBA" id="ARBA00022840"/>
    </source>
</evidence>
<dbReference type="OMA" id="ENGWRGL"/>
<dbReference type="Pfam" id="PF13361">
    <property type="entry name" value="UvrD_C"/>
    <property type="match status" value="2"/>
</dbReference>
<keyword evidence="2 9" id="KW-0378">Hydrolase</keyword>
<evidence type="ECO:0000259" key="11">
    <source>
        <dbReference type="PROSITE" id="PS51217"/>
    </source>
</evidence>
<accession>G8JQ25</accession>
<dbReference type="InterPro" id="IPR027417">
    <property type="entry name" value="P-loop_NTPase"/>
</dbReference>
<keyword evidence="13" id="KW-1185">Reference proteome</keyword>
<keyword evidence="4 9" id="KW-0067">ATP-binding</keyword>
<dbReference type="AlphaFoldDB" id="G8JQ25"/>
<dbReference type="EMBL" id="CP002498">
    <property type="protein sequence ID" value="AET38488.1"/>
    <property type="molecule type" value="Genomic_DNA"/>
</dbReference>
<dbReference type="FunCoup" id="G8JQ25">
    <property type="interactions" value="18"/>
</dbReference>
<dbReference type="GO" id="GO:0000725">
    <property type="term" value="P:recombinational repair"/>
    <property type="evidence" value="ECO:0007669"/>
    <property type="project" value="TreeGrafter"/>
</dbReference>
<dbReference type="InterPro" id="IPR000212">
    <property type="entry name" value="DNA_helicase_UvrD/REP"/>
</dbReference>
<dbReference type="GO" id="GO:0032042">
    <property type="term" value="P:mitochondrial DNA metabolic process"/>
    <property type="evidence" value="ECO:0007669"/>
    <property type="project" value="EnsemblFungi"/>
</dbReference>
<dbReference type="GO" id="GO:0016787">
    <property type="term" value="F:hydrolase activity"/>
    <property type="evidence" value="ECO:0007669"/>
    <property type="project" value="UniProtKB-UniRule"/>
</dbReference>
<dbReference type="PANTHER" id="PTHR11070:SF46">
    <property type="entry name" value="ATP-DEPENDENT DNA HELICASE HMI1, MITOCHONDRIAL"/>
    <property type="match status" value="1"/>
</dbReference>
<evidence type="ECO:0000256" key="8">
    <source>
        <dbReference type="ARBA" id="ARBA00048988"/>
    </source>
</evidence>
<dbReference type="Pfam" id="PF00580">
    <property type="entry name" value="UvrD-helicase"/>
    <property type="match status" value="1"/>
</dbReference>
<dbReference type="InterPro" id="IPR014016">
    <property type="entry name" value="UvrD-like_ATP-bd"/>
</dbReference>
<feature type="binding site" evidence="9">
    <location>
        <begin position="26"/>
        <end position="33"/>
    </location>
    <ligand>
        <name>ATP</name>
        <dbReference type="ChEBI" id="CHEBI:30616"/>
    </ligand>
</feature>
<dbReference type="InterPro" id="IPR014017">
    <property type="entry name" value="DNA_helicase_UvrD-like_C"/>
</dbReference>
<evidence type="ECO:0000256" key="5">
    <source>
        <dbReference type="ARBA" id="ARBA00023235"/>
    </source>
</evidence>
<gene>
    <name evidence="12" type="ordered locus">Ecym_2790</name>
</gene>
<dbReference type="GO" id="GO:0005634">
    <property type="term" value="C:nucleus"/>
    <property type="evidence" value="ECO:0007669"/>
    <property type="project" value="TreeGrafter"/>
</dbReference>
<evidence type="ECO:0000256" key="3">
    <source>
        <dbReference type="ARBA" id="ARBA00022806"/>
    </source>
</evidence>
<protein>
    <recommendedName>
        <fullName evidence="7">DNA 3'-5' helicase</fullName>
        <ecNumber evidence="7">5.6.2.4</ecNumber>
    </recommendedName>
</protein>
<dbReference type="CDD" id="cd17932">
    <property type="entry name" value="DEXQc_UvrD"/>
    <property type="match status" value="1"/>
</dbReference>
<evidence type="ECO:0000256" key="9">
    <source>
        <dbReference type="PROSITE-ProRule" id="PRU00560"/>
    </source>
</evidence>
<comment type="catalytic activity">
    <reaction evidence="8">
        <text>ATP + H2O = ADP + phosphate + H(+)</text>
        <dbReference type="Rhea" id="RHEA:13065"/>
        <dbReference type="ChEBI" id="CHEBI:15377"/>
        <dbReference type="ChEBI" id="CHEBI:15378"/>
        <dbReference type="ChEBI" id="CHEBI:30616"/>
        <dbReference type="ChEBI" id="CHEBI:43474"/>
        <dbReference type="ChEBI" id="CHEBI:456216"/>
        <dbReference type="EC" id="5.6.2.4"/>
    </reaction>
</comment>
<dbReference type="GO" id="GO:0005524">
    <property type="term" value="F:ATP binding"/>
    <property type="evidence" value="ECO:0007669"/>
    <property type="project" value="UniProtKB-UniRule"/>
</dbReference>
<organism evidence="12 13">
    <name type="scientific">Eremothecium cymbalariae (strain CBS 270.75 / DBVPG 7215 / KCTC 17166 / NRRL Y-17582)</name>
    <name type="common">Yeast</name>
    <dbReference type="NCBI Taxonomy" id="931890"/>
    <lineage>
        <taxon>Eukaryota</taxon>
        <taxon>Fungi</taxon>
        <taxon>Dikarya</taxon>
        <taxon>Ascomycota</taxon>
        <taxon>Saccharomycotina</taxon>
        <taxon>Saccharomycetes</taxon>
        <taxon>Saccharomycetales</taxon>
        <taxon>Saccharomycetaceae</taxon>
        <taxon>Eremothecium</taxon>
    </lineage>
</organism>
<dbReference type="PROSITE" id="PS51198">
    <property type="entry name" value="UVRD_HELICASE_ATP_BIND"/>
    <property type="match status" value="1"/>
</dbReference>
<keyword evidence="3 9" id="KW-0347">Helicase</keyword>
<dbReference type="STRING" id="931890.G8JQ25"/>
<name>G8JQ25_ERECY</name>
<evidence type="ECO:0000256" key="7">
    <source>
        <dbReference type="ARBA" id="ARBA00034808"/>
    </source>
</evidence>
<dbReference type="GO" id="GO:0043138">
    <property type="term" value="F:3'-5' DNA helicase activity"/>
    <property type="evidence" value="ECO:0007669"/>
    <property type="project" value="UniProtKB-EC"/>
</dbReference>
<dbReference type="HOGENOM" id="CLU_004585_7_0_1"/>
<sequence length="716" mass="81554">MSTPTQSQQRVISYPYQPNSTLKVVAGPGSGKTFTLLNRVYDLIRHDTVKPDEILILSLTNKAVDNIVLKISETFRKLNSDGHWTDEELVAIIDQLGIHTFHSLANKIVSERVGLVSVIEDNGWRGLMKLLPNDFWKTRKLSLTRTPKVFARFIREYQIGNIRKEGDPIAEKLLTFMKGSNIITNDDLLLLASSNLDTAMEENCTGFTNDVLYKFKVIFVDEYQDLFPVLAPLLKKIALNKQLVMFGDEDQSIYGFLGNNSIVMKELASIRSKNKSVVLNLFDNFRCTPEITKTANKLTNNPKKSLIEDSKELKRFIKPPSNVLPCVLNTIDTIEELEFLTDQICLLVSSSVKLSDIAILTRTNIQMSEIATHLSSYGIPIEKLTSQPDWMSDVRLGFLIDLLKVATLVREEALLPEDSGVQSTKKSDFSVILTLSALKGIGDSTIQSLYDAANKQGLSLWNYITNSLRYNWKHGLSSKNKVEAYVDTIEPLIDNIALQKLDAPKELINNLIEVGIKLEIQMLQPSANQDLEELNSNLVEFYKVVKSCSLNKPSEVSLAEWILKTYSEQTLAVHRRLFTNPENNTSQCIRLSTIHSSKGLEFPIVFLMGRSQLNFPIDNNSLYVGMTRCRNLLYLVNVNHPKIKNLPNKSPYDTLRNKDFWAYYNRDLNRPYKVTNHDGLQIYNQLRKKYNLRSNHTRSYSSISRFFVTFTRNIIK</sequence>
<dbReference type="GO" id="GO:0003677">
    <property type="term" value="F:DNA binding"/>
    <property type="evidence" value="ECO:0007669"/>
    <property type="project" value="InterPro"/>
</dbReference>
<evidence type="ECO:0000256" key="1">
    <source>
        <dbReference type="ARBA" id="ARBA00022741"/>
    </source>
</evidence>
<dbReference type="eggNOG" id="KOG2108">
    <property type="taxonomic scope" value="Eukaryota"/>
</dbReference>
<dbReference type="Proteomes" id="UP000006790">
    <property type="component" value="Chromosome 2"/>
</dbReference>
<evidence type="ECO:0000256" key="6">
    <source>
        <dbReference type="ARBA" id="ARBA00034617"/>
    </source>
</evidence>
<keyword evidence="5" id="KW-0413">Isomerase</keyword>
<comment type="catalytic activity">
    <reaction evidence="6">
        <text>Couples ATP hydrolysis with the unwinding of duplex DNA by translocating in the 3'-5' direction.</text>
        <dbReference type="EC" id="5.6.2.4"/>
    </reaction>
</comment>
<reference evidence="13" key="1">
    <citation type="journal article" date="2012" name="G3 (Bethesda)">
        <title>Pichia sorbitophila, an interspecies yeast hybrid reveals early steps of genome resolution following polyploidization.</title>
        <authorList>
            <person name="Leh Louis V."/>
            <person name="Despons L."/>
            <person name="Friedrich A."/>
            <person name="Martin T."/>
            <person name="Durrens P."/>
            <person name="Casaregola S."/>
            <person name="Neuveglise C."/>
            <person name="Fairhead C."/>
            <person name="Marck C."/>
            <person name="Cruz J.A."/>
            <person name="Straub M.L."/>
            <person name="Kugler V."/>
            <person name="Sacerdot C."/>
            <person name="Uzunov Z."/>
            <person name="Thierry A."/>
            <person name="Weiss S."/>
            <person name="Bleykasten C."/>
            <person name="De Montigny J."/>
            <person name="Jacques N."/>
            <person name="Jung P."/>
            <person name="Lemaire M."/>
            <person name="Mallet S."/>
            <person name="Morel G."/>
            <person name="Richard G.F."/>
            <person name="Sarkar A."/>
            <person name="Savel G."/>
            <person name="Schacherer J."/>
            <person name="Seret M.L."/>
            <person name="Talla E."/>
            <person name="Samson G."/>
            <person name="Jubin C."/>
            <person name="Poulain J."/>
            <person name="Vacherie B."/>
            <person name="Barbe V."/>
            <person name="Pelletier E."/>
            <person name="Sherman D.J."/>
            <person name="Westhof E."/>
            <person name="Weissenbach J."/>
            <person name="Baret P.V."/>
            <person name="Wincker P."/>
            <person name="Gaillardin C."/>
            <person name="Dujon B."/>
            <person name="Souciet J.L."/>
        </authorList>
    </citation>
    <scope>NUCLEOTIDE SEQUENCE [LARGE SCALE GENOMIC DNA]</scope>
    <source>
        <strain evidence="13">CBS 270.75 / DBVPG 7215 / KCTC 17166 / NRRL Y-17582</strain>
    </source>
</reference>
<evidence type="ECO:0000256" key="2">
    <source>
        <dbReference type="ARBA" id="ARBA00022801"/>
    </source>
</evidence>
<dbReference type="EC" id="5.6.2.4" evidence="7"/>
<dbReference type="RefSeq" id="XP_003645305.1">
    <property type="nucleotide sequence ID" value="XM_003645257.1"/>
</dbReference>
<evidence type="ECO:0000313" key="13">
    <source>
        <dbReference type="Proteomes" id="UP000006790"/>
    </source>
</evidence>
<dbReference type="GeneID" id="11468525"/>
<feature type="domain" description="UvrD-like helicase C-terminal" evidence="11">
    <location>
        <begin position="289"/>
        <end position="599"/>
    </location>
</feature>
<evidence type="ECO:0000259" key="10">
    <source>
        <dbReference type="PROSITE" id="PS51198"/>
    </source>
</evidence>
<evidence type="ECO:0000313" key="12">
    <source>
        <dbReference type="EMBL" id="AET38488.1"/>
    </source>
</evidence>
<keyword evidence="1 9" id="KW-0547">Nucleotide-binding</keyword>
<dbReference type="PANTHER" id="PTHR11070">
    <property type="entry name" value="UVRD / RECB / PCRA DNA HELICASE FAMILY MEMBER"/>
    <property type="match status" value="1"/>
</dbReference>
<proteinExistence type="predicted"/>